<keyword evidence="4" id="KW-1185">Reference proteome</keyword>
<feature type="compositionally biased region" description="Basic and acidic residues" evidence="1">
    <location>
        <begin position="320"/>
        <end position="334"/>
    </location>
</feature>
<dbReference type="RefSeq" id="WP_106193841.1">
    <property type="nucleotide sequence ID" value="NZ_PVTF01000014.1"/>
</dbReference>
<organism evidence="3 4">
    <name type="scientific">Umezawaea tangerina</name>
    <dbReference type="NCBI Taxonomy" id="84725"/>
    <lineage>
        <taxon>Bacteria</taxon>
        <taxon>Bacillati</taxon>
        <taxon>Actinomycetota</taxon>
        <taxon>Actinomycetes</taxon>
        <taxon>Pseudonocardiales</taxon>
        <taxon>Pseudonocardiaceae</taxon>
        <taxon>Umezawaea</taxon>
    </lineage>
</organism>
<accession>A0A2T0SPI7</accession>
<reference evidence="3 4" key="1">
    <citation type="submission" date="2018-03" db="EMBL/GenBank/DDBJ databases">
        <title>Genomic Encyclopedia of Archaeal and Bacterial Type Strains, Phase II (KMG-II): from individual species to whole genera.</title>
        <authorList>
            <person name="Goeker M."/>
        </authorList>
    </citation>
    <scope>NUCLEOTIDE SEQUENCE [LARGE SCALE GENOMIC DNA]</scope>
    <source>
        <strain evidence="3 4">DSM 44720</strain>
    </source>
</reference>
<dbReference type="Proteomes" id="UP000239494">
    <property type="component" value="Unassembled WGS sequence"/>
</dbReference>
<dbReference type="OrthoDB" id="3405422at2"/>
<feature type="compositionally biased region" description="Basic and acidic residues" evidence="1">
    <location>
        <begin position="262"/>
        <end position="273"/>
    </location>
</feature>
<sequence>MSTTSTHAGARFVAWSGFALGSLVSIAGNWLAAWLATPENPHPDPTIATQLGAAVWPVMLLIAIEVLSRTPWKNTWAWMLVRFGGVGVVALGSAVISYGHIHEVLLSWGYDWIGAGVGPLVVDGLMTISGFALLAISQTAPATSEQRDAGTAPAVRPDPAPSQDERPKTVRRERPATKAAAERVPLPAPSRDAATAVPAPVSSREERLVPTAASRPEGRPVVPASRNDETTDADRDVPPAPEQRPAVPAAPAATQDGTSWEEMARTLKQRGDVPAEEAWQVIRAYRDATGTLPTPNLLRKHLPMGHGRATKLLAEVDSPDSGRPDLHAVHVEAS</sequence>
<feature type="compositionally biased region" description="Basic and acidic residues" evidence="1">
    <location>
        <begin position="226"/>
        <end position="237"/>
    </location>
</feature>
<protein>
    <recommendedName>
        <fullName evidence="5">DUF2637 domain-containing protein</fullName>
    </recommendedName>
</protein>
<evidence type="ECO:0000256" key="2">
    <source>
        <dbReference type="SAM" id="Phobius"/>
    </source>
</evidence>
<dbReference type="AlphaFoldDB" id="A0A2T0SPI7"/>
<evidence type="ECO:0000313" key="4">
    <source>
        <dbReference type="Proteomes" id="UP000239494"/>
    </source>
</evidence>
<proteinExistence type="predicted"/>
<comment type="caution">
    <text evidence="3">The sequence shown here is derived from an EMBL/GenBank/DDBJ whole genome shotgun (WGS) entry which is preliminary data.</text>
</comment>
<feature type="region of interest" description="Disordered" evidence="1">
    <location>
        <begin position="142"/>
        <end position="273"/>
    </location>
</feature>
<evidence type="ECO:0000313" key="3">
    <source>
        <dbReference type="EMBL" id="PRY35324.1"/>
    </source>
</evidence>
<keyword evidence="2" id="KW-0812">Transmembrane</keyword>
<feature type="transmembrane region" description="Helical" evidence="2">
    <location>
        <begin position="47"/>
        <end position="67"/>
    </location>
</feature>
<keyword evidence="2" id="KW-0472">Membrane</keyword>
<feature type="transmembrane region" description="Helical" evidence="2">
    <location>
        <begin position="79"/>
        <end position="101"/>
    </location>
</feature>
<feature type="transmembrane region" description="Helical" evidence="2">
    <location>
        <begin position="113"/>
        <end position="136"/>
    </location>
</feature>
<feature type="compositionally biased region" description="Basic and acidic residues" evidence="1">
    <location>
        <begin position="163"/>
        <end position="176"/>
    </location>
</feature>
<keyword evidence="2" id="KW-1133">Transmembrane helix</keyword>
<evidence type="ECO:0000256" key="1">
    <source>
        <dbReference type="SAM" id="MobiDB-lite"/>
    </source>
</evidence>
<feature type="transmembrane region" description="Helical" evidence="2">
    <location>
        <begin position="12"/>
        <end position="35"/>
    </location>
</feature>
<evidence type="ECO:0008006" key="5">
    <source>
        <dbReference type="Google" id="ProtNLM"/>
    </source>
</evidence>
<name>A0A2T0SPI7_9PSEU</name>
<dbReference type="EMBL" id="PVTF01000014">
    <property type="protein sequence ID" value="PRY35324.1"/>
    <property type="molecule type" value="Genomic_DNA"/>
</dbReference>
<gene>
    <name evidence="3" type="ORF">CLV43_114242</name>
</gene>
<feature type="region of interest" description="Disordered" evidence="1">
    <location>
        <begin position="315"/>
        <end position="334"/>
    </location>
</feature>